<dbReference type="Proteomes" id="UP000177171">
    <property type="component" value="Unassembled WGS sequence"/>
</dbReference>
<dbReference type="PANTHER" id="PTHR30313">
    <property type="entry name" value="DNA PRIMASE"/>
    <property type="match status" value="1"/>
</dbReference>
<evidence type="ECO:0000256" key="14">
    <source>
        <dbReference type="PIRSR" id="PIRSR002811-1"/>
    </source>
</evidence>
<feature type="zinc finger region" description="CHC2-type" evidence="14">
    <location>
        <begin position="35"/>
        <end position="60"/>
    </location>
</feature>
<evidence type="ECO:0000256" key="5">
    <source>
        <dbReference type="ARBA" id="ARBA00022705"/>
    </source>
</evidence>
<evidence type="ECO:0000256" key="8">
    <source>
        <dbReference type="ARBA" id="ARBA00022833"/>
    </source>
</evidence>
<dbReference type="Pfam" id="PF01807">
    <property type="entry name" value="Zn_ribbon_DnaG"/>
    <property type="match status" value="1"/>
</dbReference>
<dbReference type="Pfam" id="PF08275">
    <property type="entry name" value="DNAG_N"/>
    <property type="match status" value="1"/>
</dbReference>
<dbReference type="InterPro" id="IPR037068">
    <property type="entry name" value="DNA_primase_core_N_sf"/>
</dbReference>
<comment type="cofactor">
    <cofactor evidence="13 14">
        <name>Zn(2+)</name>
        <dbReference type="ChEBI" id="CHEBI:29105"/>
    </cofactor>
    <text evidence="13 14">Binds 1 zinc ion per monomer.</text>
</comment>
<proteinExistence type="inferred from homology"/>
<comment type="subunit">
    <text evidence="12">Monomer. Interacts with DnaB.</text>
</comment>
<dbReference type="InterPro" id="IPR013264">
    <property type="entry name" value="DNAG_N"/>
</dbReference>
<evidence type="ECO:0000256" key="10">
    <source>
        <dbReference type="ARBA" id="ARBA00023125"/>
    </source>
</evidence>
<evidence type="ECO:0000256" key="15">
    <source>
        <dbReference type="SAM" id="MobiDB-lite"/>
    </source>
</evidence>
<dbReference type="InterPro" id="IPR006171">
    <property type="entry name" value="TOPRIM_dom"/>
</dbReference>
<evidence type="ECO:0000256" key="13">
    <source>
        <dbReference type="PIRNR" id="PIRNR002811"/>
    </source>
</evidence>
<protein>
    <recommendedName>
        <fullName evidence="12 13">DNA primase</fullName>
        <ecNumber evidence="12">2.7.7.101</ecNumber>
    </recommendedName>
</protein>
<keyword evidence="5 12" id="KW-0235">DNA replication</keyword>
<dbReference type="Gene3D" id="3.90.580.10">
    <property type="entry name" value="Zinc finger, CHC2-type domain"/>
    <property type="match status" value="1"/>
</dbReference>
<evidence type="ECO:0000256" key="9">
    <source>
        <dbReference type="ARBA" id="ARBA00022842"/>
    </source>
</evidence>
<dbReference type="Pfam" id="PF10410">
    <property type="entry name" value="DnaB_bind"/>
    <property type="match status" value="1"/>
</dbReference>
<keyword evidence="6 13" id="KW-0479">Metal-binding</keyword>
<keyword evidence="7 14" id="KW-0863">Zinc-finger</keyword>
<keyword evidence="8 13" id="KW-0862">Zinc</keyword>
<accession>A0A1G2LMJ4</accession>
<dbReference type="NCBIfam" id="TIGR01391">
    <property type="entry name" value="dnaG"/>
    <property type="match status" value="1"/>
</dbReference>
<dbReference type="Gene3D" id="3.90.980.10">
    <property type="entry name" value="DNA primase, catalytic core, N-terminal domain"/>
    <property type="match status" value="1"/>
</dbReference>
<dbReference type="HAMAP" id="MF_00974">
    <property type="entry name" value="DNA_primase_DnaG"/>
    <property type="match status" value="1"/>
</dbReference>
<sequence length="614" mass="70065">MNSPTEEIKSRVDIVDLVQGYIRLEKAGANFRAVCPFHSEKTPSFFVNPARQIWHCFGGCSIGGDIFSFVMKIDGVEFPEALEILARRAGIELKREDPRFAYERKKLYEVSEASAKYFQEKFQENSAVKKYMKERGVTDETIENFRVGFAPDGWRNLLEHLIGRGFKAEDIEKSGLAIKREQDSRFKMQDASRYYDRFRNRIMFPITDGNGRVIGFGGRIFEETRDKGQETSIDNSMSHVSNEHVAKYINTPQTLIYDKSRVLYAFDKAKQEIRKKNECILVEGYMDAIMSHQAGFSNTIAVSGTALTDHQLRMLKRLTNVLVSSFDADQAGEMATSRSLDLAGAYEFERKVAVIPKELGKDPADIVLKDPELWKKIVVSAKNVVEFYFERALRKFDQKIPLGKKEIARAVLPQLTHIDNEIERSHWMRKLSQALEVSEQSIWQEFVKAQNDADLTQTHAEKSSRLSASSPRESGAGARTRKQDLEEKLLGMLLLHPQKLSLIEIGHLESFNFSHEKAVAAYSHIIGKEQGSRPLDGAYHDHLKFKTEVFLEGIDDVDKELKICFNEFLRELIKEKLGTLSQKIIAAEKEKSQEILAGLMLEFQALSNKFHSLN</sequence>
<feature type="compositionally biased region" description="Low complexity" evidence="15">
    <location>
        <begin position="465"/>
        <end position="474"/>
    </location>
</feature>
<dbReference type="PANTHER" id="PTHR30313:SF2">
    <property type="entry name" value="DNA PRIMASE"/>
    <property type="match status" value="1"/>
</dbReference>
<reference evidence="17 18" key="1">
    <citation type="journal article" date="2016" name="Nat. Commun.">
        <title>Thousands of microbial genomes shed light on interconnected biogeochemical processes in an aquifer system.</title>
        <authorList>
            <person name="Anantharaman K."/>
            <person name="Brown C.T."/>
            <person name="Hug L.A."/>
            <person name="Sharon I."/>
            <person name="Castelle C.J."/>
            <person name="Probst A.J."/>
            <person name="Thomas B.C."/>
            <person name="Singh A."/>
            <person name="Wilkins M.J."/>
            <person name="Karaoz U."/>
            <person name="Brodie E.L."/>
            <person name="Williams K.H."/>
            <person name="Hubbard S.S."/>
            <person name="Banfield J.F."/>
        </authorList>
    </citation>
    <scope>NUCLEOTIDE SEQUENCE [LARGE SCALE GENOMIC DNA]</scope>
</reference>
<comment type="caution">
    <text evidence="17">The sequence shown here is derived from an EMBL/GenBank/DDBJ whole genome shotgun (WGS) entry which is preliminary data.</text>
</comment>
<evidence type="ECO:0000256" key="3">
    <source>
        <dbReference type="ARBA" id="ARBA00022679"/>
    </source>
</evidence>
<evidence type="ECO:0000259" key="16">
    <source>
        <dbReference type="PROSITE" id="PS50880"/>
    </source>
</evidence>
<evidence type="ECO:0000256" key="12">
    <source>
        <dbReference type="HAMAP-Rule" id="MF_00974"/>
    </source>
</evidence>
<dbReference type="Gene3D" id="3.40.1360.10">
    <property type="match status" value="1"/>
</dbReference>
<keyword evidence="3 12" id="KW-0808">Transferase</keyword>
<evidence type="ECO:0000256" key="11">
    <source>
        <dbReference type="ARBA" id="ARBA00023163"/>
    </source>
</evidence>
<dbReference type="SMART" id="SM00400">
    <property type="entry name" value="ZnF_CHCC"/>
    <property type="match status" value="1"/>
</dbReference>
<dbReference type="PROSITE" id="PS50880">
    <property type="entry name" value="TOPRIM"/>
    <property type="match status" value="1"/>
</dbReference>
<name>A0A1G2LMJ4_9BACT</name>
<dbReference type="InterPro" id="IPR019475">
    <property type="entry name" value="DNA_primase_DnaB-bd"/>
</dbReference>
<dbReference type="InterPro" id="IPR002694">
    <property type="entry name" value="Znf_CHC2"/>
</dbReference>
<keyword evidence="4 12" id="KW-0548">Nucleotidyltransferase</keyword>
<comment type="function">
    <text evidence="12 13">RNA polymerase that catalyzes the synthesis of short RNA molecules used as primers for DNA polymerase during DNA replication.</text>
</comment>
<evidence type="ECO:0000256" key="7">
    <source>
        <dbReference type="ARBA" id="ARBA00022771"/>
    </source>
</evidence>
<evidence type="ECO:0000256" key="2">
    <source>
        <dbReference type="ARBA" id="ARBA00022515"/>
    </source>
</evidence>
<dbReference type="CDD" id="cd03364">
    <property type="entry name" value="TOPRIM_DnaG_primases"/>
    <property type="match status" value="1"/>
</dbReference>
<keyword evidence="1 12" id="KW-0240">DNA-directed RNA polymerase</keyword>
<comment type="catalytic activity">
    <reaction evidence="12">
        <text>ssDNA + n NTP = ssDNA/pppN(pN)n-1 hybrid + (n-1) diphosphate.</text>
        <dbReference type="EC" id="2.7.7.101"/>
    </reaction>
</comment>
<dbReference type="GO" id="GO:1990077">
    <property type="term" value="C:primosome complex"/>
    <property type="evidence" value="ECO:0007669"/>
    <property type="project" value="UniProtKB-KW"/>
</dbReference>
<evidence type="ECO:0000256" key="4">
    <source>
        <dbReference type="ARBA" id="ARBA00022695"/>
    </source>
</evidence>
<keyword evidence="10 12" id="KW-0238">DNA-binding</keyword>
<dbReference type="InterPro" id="IPR034151">
    <property type="entry name" value="TOPRIM_DnaG_bac"/>
</dbReference>
<dbReference type="SUPFAM" id="SSF56731">
    <property type="entry name" value="DNA primase core"/>
    <property type="match status" value="1"/>
</dbReference>
<dbReference type="InterPro" id="IPR006295">
    <property type="entry name" value="DNA_primase_DnaG"/>
</dbReference>
<dbReference type="InterPro" id="IPR050219">
    <property type="entry name" value="DnaG_primase"/>
</dbReference>
<dbReference type="PIRSF" id="PIRSF002811">
    <property type="entry name" value="DnaG"/>
    <property type="match status" value="1"/>
</dbReference>
<dbReference type="GO" id="GO:0000428">
    <property type="term" value="C:DNA-directed RNA polymerase complex"/>
    <property type="evidence" value="ECO:0007669"/>
    <property type="project" value="UniProtKB-KW"/>
</dbReference>
<keyword evidence="9" id="KW-0460">Magnesium</keyword>
<dbReference type="GO" id="GO:0003677">
    <property type="term" value="F:DNA binding"/>
    <property type="evidence" value="ECO:0007669"/>
    <property type="project" value="UniProtKB-KW"/>
</dbReference>
<feature type="domain" description="Toprim" evidence="16">
    <location>
        <begin position="277"/>
        <end position="356"/>
    </location>
</feature>
<evidence type="ECO:0000256" key="6">
    <source>
        <dbReference type="ARBA" id="ARBA00022723"/>
    </source>
</evidence>
<dbReference type="InterPro" id="IPR030846">
    <property type="entry name" value="DnaG_bac"/>
</dbReference>
<organism evidence="17 18">
    <name type="scientific">Candidatus Sungbacteria bacterium RIFCSPLOWO2_12_FULL_41_11</name>
    <dbReference type="NCBI Taxonomy" id="1802286"/>
    <lineage>
        <taxon>Bacteria</taxon>
        <taxon>Candidatus Sungiibacteriota</taxon>
    </lineage>
</organism>
<feature type="region of interest" description="Disordered" evidence="15">
    <location>
        <begin position="458"/>
        <end position="481"/>
    </location>
</feature>
<evidence type="ECO:0000313" key="17">
    <source>
        <dbReference type="EMBL" id="OHA12870.1"/>
    </source>
</evidence>
<comment type="caution">
    <text evidence="12">Lacks conserved residue(s) required for the propagation of feature annotation.</text>
</comment>
<keyword evidence="11 12" id="KW-0804">Transcription</keyword>
<dbReference type="SMART" id="SM00493">
    <property type="entry name" value="TOPRIM"/>
    <property type="match status" value="1"/>
</dbReference>
<dbReference type="Pfam" id="PF13155">
    <property type="entry name" value="Toprim_2"/>
    <property type="match status" value="1"/>
</dbReference>
<dbReference type="GO" id="GO:0005737">
    <property type="term" value="C:cytoplasm"/>
    <property type="evidence" value="ECO:0007669"/>
    <property type="project" value="TreeGrafter"/>
</dbReference>
<dbReference type="FunFam" id="3.90.580.10:FF:000001">
    <property type="entry name" value="DNA primase"/>
    <property type="match status" value="1"/>
</dbReference>
<dbReference type="EC" id="2.7.7.101" evidence="12"/>
<keyword evidence="2 12" id="KW-0639">Primosome</keyword>
<dbReference type="EMBL" id="MHQY01000038">
    <property type="protein sequence ID" value="OHA12870.1"/>
    <property type="molecule type" value="Genomic_DNA"/>
</dbReference>
<gene>
    <name evidence="12" type="primary">dnaG</name>
    <name evidence="17" type="ORF">A3G49_03735</name>
</gene>
<evidence type="ECO:0000256" key="1">
    <source>
        <dbReference type="ARBA" id="ARBA00022478"/>
    </source>
</evidence>
<dbReference type="GO" id="GO:0003899">
    <property type="term" value="F:DNA-directed RNA polymerase activity"/>
    <property type="evidence" value="ECO:0007669"/>
    <property type="project" value="UniProtKB-UniRule"/>
</dbReference>
<dbReference type="GO" id="GO:0008270">
    <property type="term" value="F:zinc ion binding"/>
    <property type="evidence" value="ECO:0007669"/>
    <property type="project" value="UniProtKB-KW"/>
</dbReference>
<dbReference type="GO" id="GO:0006269">
    <property type="term" value="P:DNA replication, synthesis of primer"/>
    <property type="evidence" value="ECO:0007669"/>
    <property type="project" value="UniProtKB-UniRule"/>
</dbReference>
<dbReference type="SUPFAM" id="SSF57783">
    <property type="entry name" value="Zinc beta-ribbon"/>
    <property type="match status" value="1"/>
</dbReference>
<comment type="similarity">
    <text evidence="12 13">Belongs to the DnaG primase family.</text>
</comment>
<evidence type="ECO:0000313" key="18">
    <source>
        <dbReference type="Proteomes" id="UP000177171"/>
    </source>
</evidence>
<dbReference type="AlphaFoldDB" id="A0A1G2LMJ4"/>
<dbReference type="InterPro" id="IPR036977">
    <property type="entry name" value="DNA_primase_Znf_CHC2"/>
</dbReference>